<proteinExistence type="predicted"/>
<sequence>MGFIKDTFSDPSMLEDEAFHEKIREDGILLKVVQEIFPKEQIVSAWARFPDKKRDGNFAAKTDHGERIDIALAPADETNAEHRLYYMRTKLSEELDKGIYGWKLKNRTFYVMFCPFDPLTSENKAKHVIVLAEASDPDAFKDFFKSKLIVINTSVFE</sequence>
<gene>
    <name evidence="1" type="ORF">EJK17_03910</name>
</gene>
<evidence type="ECO:0000313" key="2">
    <source>
        <dbReference type="Proteomes" id="UP000288291"/>
    </source>
</evidence>
<dbReference type="AlphaFoldDB" id="A0A437SW54"/>
<organism evidence="1 2">
    <name type="scientific">Lactobacillus xujianguonis</name>
    <dbReference type="NCBI Taxonomy" id="2495899"/>
    <lineage>
        <taxon>Bacteria</taxon>
        <taxon>Bacillati</taxon>
        <taxon>Bacillota</taxon>
        <taxon>Bacilli</taxon>
        <taxon>Lactobacillales</taxon>
        <taxon>Lactobacillaceae</taxon>
        <taxon>Lactobacillus</taxon>
    </lineage>
</organism>
<keyword evidence="2" id="KW-1185">Reference proteome</keyword>
<name>A0A437SW54_9LACO</name>
<comment type="caution">
    <text evidence="1">The sequence shown here is derived from an EMBL/GenBank/DDBJ whole genome shotgun (WGS) entry which is preliminary data.</text>
</comment>
<accession>A0A437SW54</accession>
<dbReference type="EMBL" id="RXIA01000007">
    <property type="protein sequence ID" value="RVU71154.1"/>
    <property type="molecule type" value="Genomic_DNA"/>
</dbReference>
<dbReference type="Proteomes" id="UP000288291">
    <property type="component" value="Unassembled WGS sequence"/>
</dbReference>
<dbReference type="RefSeq" id="WP_103661294.1">
    <property type="nucleotide sequence ID" value="NZ_ML136876.1"/>
</dbReference>
<reference evidence="1 2" key="1">
    <citation type="submission" date="2018-12" db="EMBL/GenBank/DDBJ databases">
        <authorList>
            <person name="Meng J."/>
        </authorList>
    </citation>
    <scope>NUCLEOTIDE SEQUENCE [LARGE SCALE GENOMIC DNA]</scope>
    <source>
        <strain evidence="1 2">HT111-2</strain>
    </source>
</reference>
<protein>
    <submittedName>
        <fullName evidence="1">Uncharacterized protein</fullName>
    </submittedName>
</protein>
<evidence type="ECO:0000313" key="1">
    <source>
        <dbReference type="EMBL" id="RVU71154.1"/>
    </source>
</evidence>